<dbReference type="Proteomes" id="UP001157461">
    <property type="component" value="Unassembled WGS sequence"/>
</dbReference>
<dbReference type="PROSITE" id="PS00552">
    <property type="entry name" value="HTH_MERR_1"/>
    <property type="match status" value="1"/>
</dbReference>
<dbReference type="InterPro" id="IPR009061">
    <property type="entry name" value="DNA-bd_dom_put_sf"/>
</dbReference>
<evidence type="ECO:0000256" key="3">
    <source>
        <dbReference type="ARBA" id="ARBA00023125"/>
    </source>
</evidence>
<reference evidence="7 8" key="1">
    <citation type="submission" date="2022-10" db="EMBL/GenBank/DDBJ databases">
        <title>A novel Pseudomonas species, isolated from Passiflora incarnata leaves.</title>
        <authorList>
            <person name="Cueva-Yesquen L.G."/>
            <person name="Fantinatti-Garboggini F."/>
        </authorList>
    </citation>
    <scope>NUCLEOTIDE SEQUENCE [LARGE SCALE GENOMIC DNA]</scope>
    <source>
        <strain evidence="7 8">CBMAI 2609</strain>
    </source>
</reference>
<evidence type="ECO:0000259" key="6">
    <source>
        <dbReference type="PROSITE" id="PS50937"/>
    </source>
</evidence>
<feature type="region of interest" description="Disordered" evidence="5">
    <location>
        <begin position="141"/>
        <end position="165"/>
    </location>
</feature>
<evidence type="ECO:0000256" key="2">
    <source>
        <dbReference type="ARBA" id="ARBA00023015"/>
    </source>
</evidence>
<dbReference type="Gene3D" id="1.10.1660.10">
    <property type="match status" value="1"/>
</dbReference>
<evidence type="ECO:0000256" key="1">
    <source>
        <dbReference type="ARBA" id="ARBA00022491"/>
    </source>
</evidence>
<dbReference type="Pfam" id="PF13411">
    <property type="entry name" value="MerR_1"/>
    <property type="match status" value="1"/>
</dbReference>
<keyword evidence="2" id="KW-0805">Transcription regulation</keyword>
<dbReference type="PROSITE" id="PS50937">
    <property type="entry name" value="HTH_MERR_2"/>
    <property type="match status" value="1"/>
</dbReference>
<feature type="domain" description="HTH merR-type" evidence="6">
    <location>
        <begin position="7"/>
        <end position="75"/>
    </location>
</feature>
<feature type="compositionally biased region" description="Polar residues" evidence="5">
    <location>
        <begin position="156"/>
        <end position="165"/>
    </location>
</feature>
<dbReference type="SMART" id="SM00422">
    <property type="entry name" value="HTH_MERR"/>
    <property type="match status" value="1"/>
</dbReference>
<name>A0ABT6II35_9PSED</name>
<evidence type="ECO:0000313" key="8">
    <source>
        <dbReference type="Proteomes" id="UP001157461"/>
    </source>
</evidence>
<evidence type="ECO:0000313" key="7">
    <source>
        <dbReference type="EMBL" id="MDH4764108.1"/>
    </source>
</evidence>
<evidence type="ECO:0000256" key="4">
    <source>
        <dbReference type="ARBA" id="ARBA00023163"/>
    </source>
</evidence>
<dbReference type="EMBL" id="JAPDIQ010000006">
    <property type="protein sequence ID" value="MDH4764108.1"/>
    <property type="molecule type" value="Genomic_DNA"/>
</dbReference>
<comment type="caution">
    <text evidence="7">The sequence shown here is derived from an EMBL/GenBank/DDBJ whole genome shotgun (WGS) entry which is preliminary data.</text>
</comment>
<keyword evidence="3" id="KW-0238">DNA-binding</keyword>
<dbReference type="PANTHER" id="PTHR30204">
    <property type="entry name" value="REDOX-CYCLING DRUG-SENSING TRANSCRIPTIONAL ACTIVATOR SOXR"/>
    <property type="match status" value="1"/>
</dbReference>
<sequence>MTAAASSLSIGQLATATGVSVRSLRHYEAQGLLVAGRGTNGYRHFPASAVAQVRQLQRLLGAGFSLAEIRSFPDCMRLIEGTQACPETSAAQRRAWSVRLVNWRAVALACFRCFEKAKGLRRNTALGAAAHTVRPAVGACQNASSRPRRTADLFGTQGNRTSHPG</sequence>
<dbReference type="InterPro" id="IPR000551">
    <property type="entry name" value="MerR-type_HTH_dom"/>
</dbReference>
<dbReference type="SUPFAM" id="SSF46955">
    <property type="entry name" value="Putative DNA-binding domain"/>
    <property type="match status" value="1"/>
</dbReference>
<evidence type="ECO:0000256" key="5">
    <source>
        <dbReference type="SAM" id="MobiDB-lite"/>
    </source>
</evidence>
<protein>
    <submittedName>
        <fullName evidence="7">MerR family transcriptional regulator</fullName>
    </submittedName>
</protein>
<dbReference type="InterPro" id="IPR047057">
    <property type="entry name" value="MerR_fam"/>
</dbReference>
<organism evidence="7 8">
    <name type="scientific">Pseudomonas flavocrustae</name>
    <dbReference type="NCBI Taxonomy" id="2991719"/>
    <lineage>
        <taxon>Bacteria</taxon>
        <taxon>Pseudomonadati</taxon>
        <taxon>Pseudomonadota</taxon>
        <taxon>Gammaproteobacteria</taxon>
        <taxon>Pseudomonadales</taxon>
        <taxon>Pseudomonadaceae</taxon>
        <taxon>Pseudomonas</taxon>
    </lineage>
</organism>
<dbReference type="PANTHER" id="PTHR30204:SF69">
    <property type="entry name" value="MERR-FAMILY TRANSCRIPTIONAL REGULATOR"/>
    <property type="match status" value="1"/>
</dbReference>
<keyword evidence="4" id="KW-0804">Transcription</keyword>
<accession>A0ABT6II35</accession>
<proteinExistence type="predicted"/>
<keyword evidence="1" id="KW-0678">Repressor</keyword>
<gene>
    <name evidence="7" type="ORF">OMP44_14520</name>
</gene>
<dbReference type="RefSeq" id="WP_280309158.1">
    <property type="nucleotide sequence ID" value="NZ_JAPDIQ010000006.1"/>
</dbReference>
<keyword evidence="8" id="KW-1185">Reference proteome</keyword>
<dbReference type="PRINTS" id="PR00040">
    <property type="entry name" value="HTHMERR"/>
</dbReference>